<dbReference type="EMBL" id="RCHT01000003">
    <property type="protein sequence ID" value="RLL13546.1"/>
    <property type="molecule type" value="Genomic_DNA"/>
</dbReference>
<dbReference type="RefSeq" id="WP_101550237.1">
    <property type="nucleotide sequence ID" value="NZ_DBFBJK010000217.1"/>
</dbReference>
<dbReference type="Proteomes" id="UP000276301">
    <property type="component" value="Unassembled WGS sequence"/>
</dbReference>
<evidence type="ECO:0000256" key="2">
    <source>
        <dbReference type="ARBA" id="ARBA00022801"/>
    </source>
</evidence>
<evidence type="ECO:0000259" key="3">
    <source>
        <dbReference type="Pfam" id="PF00857"/>
    </source>
</evidence>
<comment type="caution">
    <text evidence="4">The sequence shown here is derived from an EMBL/GenBank/DDBJ whole genome shotgun (WGS) entry which is preliminary data.</text>
</comment>
<dbReference type="InterPro" id="IPR000868">
    <property type="entry name" value="Isochorismatase-like_dom"/>
</dbReference>
<evidence type="ECO:0000256" key="1">
    <source>
        <dbReference type="ARBA" id="ARBA00006336"/>
    </source>
</evidence>
<evidence type="ECO:0000313" key="4">
    <source>
        <dbReference type="EMBL" id="RLL13546.1"/>
    </source>
</evidence>
<feature type="domain" description="Isochorismatase-like" evidence="3">
    <location>
        <begin position="4"/>
        <end position="173"/>
    </location>
</feature>
<dbReference type="SUPFAM" id="SSF52499">
    <property type="entry name" value="Isochorismatase-like hydrolases"/>
    <property type="match status" value="1"/>
</dbReference>
<sequence>MSKLLVVVDYQNDFVNGSLGFPGAEALEEPICRKIEEYKARGDDVAFTFDTHGEDYLETQEGKNLPVTHCVRGMPGWELYGRVADYCDALTPCFHKPAFGSMALAYYAKTQGYEEVELCGLVSNICVISNAVLVKAALPEARVSVDARCTACADPAMNEKALDVMEGLQVAVTNR</sequence>
<organism evidence="4 5">
    <name type="scientific">Anaerotruncus massiliensis</name>
    <name type="common">ex Liu et al. 2021</name>
    <dbReference type="NCBI Taxonomy" id="2321404"/>
    <lineage>
        <taxon>Bacteria</taxon>
        <taxon>Bacillati</taxon>
        <taxon>Bacillota</taxon>
        <taxon>Clostridia</taxon>
        <taxon>Eubacteriales</taxon>
        <taxon>Oscillospiraceae</taxon>
        <taxon>Anaerotruncus</taxon>
    </lineage>
</organism>
<dbReference type="Gene3D" id="3.40.50.850">
    <property type="entry name" value="Isochorismatase-like"/>
    <property type="match status" value="1"/>
</dbReference>
<gene>
    <name evidence="4" type="ORF">D4A47_03510</name>
</gene>
<dbReference type="Pfam" id="PF00857">
    <property type="entry name" value="Isochorismatase"/>
    <property type="match status" value="1"/>
</dbReference>
<dbReference type="PANTHER" id="PTHR43540">
    <property type="entry name" value="PEROXYUREIDOACRYLATE/UREIDOACRYLATE AMIDOHYDROLASE-RELATED"/>
    <property type="match status" value="1"/>
</dbReference>
<proteinExistence type="inferred from homology"/>
<evidence type="ECO:0000313" key="5">
    <source>
        <dbReference type="Proteomes" id="UP000276301"/>
    </source>
</evidence>
<name>A0A498CRE9_9FIRM</name>
<reference evidence="4 5" key="1">
    <citation type="submission" date="2018-10" db="EMBL/GenBank/DDBJ databases">
        <title>Anaerotruncus faecis sp. nov., isolated from human feces.</title>
        <authorList>
            <person name="Wang Y.-J."/>
        </authorList>
    </citation>
    <scope>NUCLEOTIDE SEQUENCE [LARGE SCALE GENOMIC DNA]</scope>
    <source>
        <strain evidence="4 5">22A2-44</strain>
    </source>
</reference>
<keyword evidence="5" id="KW-1185">Reference proteome</keyword>
<protein>
    <submittedName>
        <fullName evidence="4">Cysteine hydrolase</fullName>
    </submittedName>
</protein>
<keyword evidence="2 4" id="KW-0378">Hydrolase</keyword>
<dbReference type="CDD" id="cd00431">
    <property type="entry name" value="cysteine_hydrolases"/>
    <property type="match status" value="1"/>
</dbReference>
<dbReference type="AlphaFoldDB" id="A0A498CRE9"/>
<dbReference type="GO" id="GO:0016787">
    <property type="term" value="F:hydrolase activity"/>
    <property type="evidence" value="ECO:0007669"/>
    <property type="project" value="UniProtKB-KW"/>
</dbReference>
<dbReference type="InterPro" id="IPR050272">
    <property type="entry name" value="Isochorismatase-like_hydrls"/>
</dbReference>
<accession>A0A498CRE9</accession>
<comment type="similarity">
    <text evidence="1">Belongs to the isochorismatase family.</text>
</comment>
<dbReference type="PANTHER" id="PTHR43540:SF10">
    <property type="entry name" value="ISOCHORISMATASE"/>
    <property type="match status" value="1"/>
</dbReference>
<dbReference type="InterPro" id="IPR036380">
    <property type="entry name" value="Isochorismatase-like_sf"/>
</dbReference>